<name>A0A8T0VXH4_PANVG</name>
<sequence length="265" mass="29235">MFAFGTLSAGPIIDCFLSENTPKDPILNDEAQKVELIYLQNELFRLEKLKYVQERKMSESVARSREIQESSKMAKLIYGNIDDLSVDELNELLRVLSRVDQEIQDRLSPPKRGHQLQNDGSEDPSSWHSSPSLSSVPPPPPPSSSAPQVPTSHEFPLLSLSLQMPSPLPQEVDFPYQELNLNPLLLPQNHDDNTNSIFENNKISCFTGGTSLGPSNDLYYGASESHESQSSDWLSKTTLGSSSEGQIPGDGNPSNKLGDMGLSHI</sequence>
<comment type="caution">
    <text evidence="2">The sequence shown here is derived from an EMBL/GenBank/DDBJ whole genome shotgun (WGS) entry which is preliminary data.</text>
</comment>
<evidence type="ECO:0000256" key="1">
    <source>
        <dbReference type="SAM" id="MobiDB-lite"/>
    </source>
</evidence>
<gene>
    <name evidence="2" type="ORF">PVAP13_2KG042700</name>
</gene>
<feature type="region of interest" description="Disordered" evidence="1">
    <location>
        <begin position="104"/>
        <end position="152"/>
    </location>
</feature>
<keyword evidence="3" id="KW-1185">Reference proteome</keyword>
<feature type="compositionally biased region" description="Low complexity" evidence="1">
    <location>
        <begin position="123"/>
        <end position="135"/>
    </location>
</feature>
<evidence type="ECO:0000313" key="3">
    <source>
        <dbReference type="Proteomes" id="UP000823388"/>
    </source>
</evidence>
<accession>A0A8T0VXH4</accession>
<dbReference type="AlphaFoldDB" id="A0A8T0VXH4"/>
<dbReference type="Proteomes" id="UP000823388">
    <property type="component" value="Chromosome 2K"/>
</dbReference>
<evidence type="ECO:0000313" key="2">
    <source>
        <dbReference type="EMBL" id="KAG2639788.1"/>
    </source>
</evidence>
<feature type="region of interest" description="Disordered" evidence="1">
    <location>
        <begin position="229"/>
        <end position="265"/>
    </location>
</feature>
<dbReference type="EMBL" id="CM029039">
    <property type="protein sequence ID" value="KAG2639788.1"/>
    <property type="molecule type" value="Genomic_DNA"/>
</dbReference>
<reference evidence="2" key="1">
    <citation type="submission" date="2020-05" db="EMBL/GenBank/DDBJ databases">
        <title>WGS assembly of Panicum virgatum.</title>
        <authorList>
            <person name="Lovell J.T."/>
            <person name="Jenkins J."/>
            <person name="Shu S."/>
            <person name="Juenger T.E."/>
            <person name="Schmutz J."/>
        </authorList>
    </citation>
    <scope>NUCLEOTIDE SEQUENCE</scope>
    <source>
        <strain evidence="2">AP13</strain>
    </source>
</reference>
<protein>
    <submittedName>
        <fullName evidence="2">Uncharacterized protein</fullName>
    </submittedName>
</protein>
<proteinExistence type="predicted"/>
<feature type="compositionally biased region" description="Polar residues" evidence="1">
    <location>
        <begin position="230"/>
        <end position="245"/>
    </location>
</feature>
<organism evidence="2 3">
    <name type="scientific">Panicum virgatum</name>
    <name type="common">Blackwell switchgrass</name>
    <dbReference type="NCBI Taxonomy" id="38727"/>
    <lineage>
        <taxon>Eukaryota</taxon>
        <taxon>Viridiplantae</taxon>
        <taxon>Streptophyta</taxon>
        <taxon>Embryophyta</taxon>
        <taxon>Tracheophyta</taxon>
        <taxon>Spermatophyta</taxon>
        <taxon>Magnoliopsida</taxon>
        <taxon>Liliopsida</taxon>
        <taxon>Poales</taxon>
        <taxon>Poaceae</taxon>
        <taxon>PACMAD clade</taxon>
        <taxon>Panicoideae</taxon>
        <taxon>Panicodae</taxon>
        <taxon>Paniceae</taxon>
        <taxon>Panicinae</taxon>
        <taxon>Panicum</taxon>
        <taxon>Panicum sect. Hiantes</taxon>
    </lineage>
</organism>